<feature type="chain" id="PRO_5016763166" evidence="1">
    <location>
        <begin position="25"/>
        <end position="333"/>
    </location>
</feature>
<keyword evidence="1" id="KW-0732">Signal</keyword>
<dbReference type="PANTHER" id="PTHR35271">
    <property type="entry name" value="ABC TRANSPORTER, SUBSTRATE-BINDING LIPOPROTEIN-RELATED"/>
    <property type="match status" value="1"/>
</dbReference>
<dbReference type="EMBL" id="QUWK01000004">
    <property type="protein sequence ID" value="RFU95323.1"/>
    <property type="molecule type" value="Genomic_DNA"/>
</dbReference>
<dbReference type="Pfam" id="PF04392">
    <property type="entry name" value="ABC_sub_bind"/>
    <property type="match status" value="1"/>
</dbReference>
<reference evidence="3" key="1">
    <citation type="submission" date="2018-08" db="EMBL/GenBank/DDBJ databases">
        <authorList>
            <person name="Grouzdev D.S."/>
            <person name="Krutkina M.S."/>
        </authorList>
    </citation>
    <scope>NUCLEOTIDE SEQUENCE [LARGE SCALE GENOMIC DNA]</scope>
    <source>
        <strain evidence="3">4-11</strain>
    </source>
</reference>
<gene>
    <name evidence="2" type="ORF">DYP60_04710</name>
</gene>
<accession>A0A372MIR3</accession>
<organism evidence="2 3">
    <name type="scientific">Sphaerochaeta halotolerans</name>
    <dbReference type="NCBI Taxonomy" id="2293840"/>
    <lineage>
        <taxon>Bacteria</taxon>
        <taxon>Pseudomonadati</taxon>
        <taxon>Spirochaetota</taxon>
        <taxon>Spirochaetia</taxon>
        <taxon>Spirochaetales</taxon>
        <taxon>Sphaerochaetaceae</taxon>
        <taxon>Sphaerochaeta</taxon>
    </lineage>
</organism>
<protein>
    <submittedName>
        <fullName evidence="2">ABC transporter substrate-binding protein</fullName>
    </submittedName>
</protein>
<evidence type="ECO:0000313" key="2">
    <source>
        <dbReference type="EMBL" id="RFU95323.1"/>
    </source>
</evidence>
<name>A0A372MIR3_9SPIR</name>
<sequence>MKKLQHPMLFALSLLLCVALPLFSAGQAEQTGPQPYKIGISKLVTHAALDAAEQGMMDYLATTDLLVTYDHQNANGDISTASSIAQKFKSDKVDVAVGIATPAAQALAQVFNENSGTPVVFSAVTDSTEAGLVAANIAGVSDKNPVDEQIKLLIDITGAKTIGNIYASGEANGVLLMEMAKAACEKYGVEFVSAAISNSSEVKMATQSIIDRVDALYIATDNTVISAIASVDDVAKKAGKPLFSSDASGIEGLNIMISLGFDYYNIGVETGKVVEQVLKGAKAGDIGTVYITDPTKFQLWFNLDVAEKLGYTIPQSLQDAAAVLIKDGVKITQ</sequence>
<comment type="caution">
    <text evidence="2">The sequence shown here is derived from an EMBL/GenBank/DDBJ whole genome shotgun (WGS) entry which is preliminary data.</text>
</comment>
<dbReference type="AlphaFoldDB" id="A0A372MIR3"/>
<dbReference type="Gene3D" id="3.40.50.2300">
    <property type="match status" value="2"/>
</dbReference>
<dbReference type="PANTHER" id="PTHR35271:SF1">
    <property type="entry name" value="ABC TRANSPORTER, SUBSTRATE-BINDING LIPOPROTEIN"/>
    <property type="match status" value="1"/>
</dbReference>
<dbReference type="RefSeq" id="WP_117329733.1">
    <property type="nucleotide sequence ID" value="NZ_QUWK01000004.1"/>
</dbReference>
<reference evidence="2 3" key="2">
    <citation type="submission" date="2018-09" db="EMBL/GenBank/DDBJ databases">
        <title>Genome of Sphaerochaeta halotolerans strain 4-11.</title>
        <authorList>
            <person name="Nazina T.N."/>
            <person name="Sokolova D.S."/>
        </authorList>
    </citation>
    <scope>NUCLEOTIDE SEQUENCE [LARGE SCALE GENOMIC DNA]</scope>
    <source>
        <strain evidence="2 3">4-11</strain>
    </source>
</reference>
<proteinExistence type="predicted"/>
<dbReference type="SUPFAM" id="SSF53822">
    <property type="entry name" value="Periplasmic binding protein-like I"/>
    <property type="match status" value="2"/>
</dbReference>
<feature type="signal peptide" evidence="1">
    <location>
        <begin position="1"/>
        <end position="24"/>
    </location>
</feature>
<dbReference type="CDD" id="cd06325">
    <property type="entry name" value="PBP1_ABC_unchar_transporter"/>
    <property type="match status" value="1"/>
</dbReference>
<evidence type="ECO:0000256" key="1">
    <source>
        <dbReference type="SAM" id="SignalP"/>
    </source>
</evidence>
<dbReference type="InterPro" id="IPR028082">
    <property type="entry name" value="Peripla_BP_I"/>
</dbReference>
<dbReference type="InterPro" id="IPR007487">
    <property type="entry name" value="ABC_transpt-TYRBP-like"/>
</dbReference>
<evidence type="ECO:0000313" key="3">
    <source>
        <dbReference type="Proteomes" id="UP000264002"/>
    </source>
</evidence>
<keyword evidence="3" id="KW-1185">Reference proteome</keyword>
<dbReference type="Proteomes" id="UP000264002">
    <property type="component" value="Unassembled WGS sequence"/>
</dbReference>